<proteinExistence type="predicted"/>
<organism evidence="1 2">
    <name type="scientific">Croceicoccus pelagius</name>
    <dbReference type="NCBI Taxonomy" id="1703341"/>
    <lineage>
        <taxon>Bacteria</taxon>
        <taxon>Pseudomonadati</taxon>
        <taxon>Pseudomonadota</taxon>
        <taxon>Alphaproteobacteria</taxon>
        <taxon>Sphingomonadales</taxon>
        <taxon>Erythrobacteraceae</taxon>
        <taxon>Croceicoccus</taxon>
    </lineage>
</organism>
<protein>
    <submittedName>
        <fullName evidence="1">Uncharacterized protein</fullName>
    </submittedName>
</protein>
<evidence type="ECO:0000313" key="1">
    <source>
        <dbReference type="EMBL" id="GGD53009.1"/>
    </source>
</evidence>
<comment type="caution">
    <text evidence="1">The sequence shown here is derived from an EMBL/GenBank/DDBJ whole genome shotgun (WGS) entry which is preliminary data.</text>
</comment>
<dbReference type="CDD" id="cd02440">
    <property type="entry name" value="AdoMet_MTases"/>
    <property type="match status" value="1"/>
</dbReference>
<dbReference type="InterPro" id="IPR029063">
    <property type="entry name" value="SAM-dependent_MTases_sf"/>
</dbReference>
<dbReference type="Gene3D" id="3.40.50.150">
    <property type="entry name" value="Vaccinia Virus protein VP39"/>
    <property type="match status" value="1"/>
</dbReference>
<sequence>MTSRETTALRALNDESQAYEAGWSDSAYRLLYGAIGWPWLLYSLWGGSKASKRRLLSRLDLPDDALPNLGSWKADTTFLHRIVDTIEAQRPMTVVELGAGASTLVCARALQMNGGGQLHSFDQHAQFVSATNEWLQDFGIRAHIRHAPLRTRIGDWPGTWYELADVPHAIDLLIIDGPPWAVHPFVRGAAESLFNRLSPGGVILLDDAARPGERVVARRWQARWPDIAFERLPGGSKGTLLGRRKGAGNVLAFCERSHRKTSSGWRKAAAVLALLASGWVAHDLAGDLTRPAHAANFVDDANASYSTSLVRQAMRSQVETDVLDRSEIARSTGIVLPGIPKTWRVNDVQVFPSNGGNSVALVLHTDRLERVVLYARRAETPAEAVPLTESRENRNLAYWETGPFAYALTGEVEPSRILLLASAMASMQAKSETAA</sequence>
<dbReference type="EMBL" id="BMIO01000013">
    <property type="protein sequence ID" value="GGD53009.1"/>
    <property type="molecule type" value="Genomic_DNA"/>
</dbReference>
<accession>A0A916YN04</accession>
<dbReference type="OrthoDB" id="823440at2"/>
<dbReference type="Proteomes" id="UP000598997">
    <property type="component" value="Unassembled WGS sequence"/>
</dbReference>
<evidence type="ECO:0000313" key="2">
    <source>
        <dbReference type="Proteomes" id="UP000598997"/>
    </source>
</evidence>
<keyword evidence="2" id="KW-1185">Reference proteome</keyword>
<reference evidence="1 2" key="1">
    <citation type="journal article" date="2014" name="Int. J. Syst. Evol. Microbiol.">
        <title>Complete genome sequence of Corynebacterium casei LMG S-19264T (=DSM 44701T), isolated from a smear-ripened cheese.</title>
        <authorList>
            <consortium name="US DOE Joint Genome Institute (JGI-PGF)"/>
            <person name="Walter F."/>
            <person name="Albersmeier A."/>
            <person name="Kalinowski J."/>
            <person name="Ruckert C."/>
        </authorList>
    </citation>
    <scope>NUCLEOTIDE SEQUENCE [LARGE SCALE GENOMIC DNA]</scope>
    <source>
        <strain evidence="1 2">CGMCC 1.15358</strain>
    </source>
</reference>
<dbReference type="AlphaFoldDB" id="A0A916YN04"/>
<dbReference type="Pfam" id="PF13578">
    <property type="entry name" value="Methyltransf_24"/>
    <property type="match status" value="1"/>
</dbReference>
<gene>
    <name evidence="1" type="ORF">GCM10010989_29040</name>
</gene>
<dbReference type="SUPFAM" id="SSF53335">
    <property type="entry name" value="S-adenosyl-L-methionine-dependent methyltransferases"/>
    <property type="match status" value="1"/>
</dbReference>
<dbReference type="RefSeq" id="WP_066760619.1">
    <property type="nucleotide sequence ID" value="NZ_BMIO01000013.1"/>
</dbReference>
<name>A0A916YN04_9SPHN</name>